<dbReference type="Proteomes" id="UP000822688">
    <property type="component" value="Chromosome 1"/>
</dbReference>
<organism evidence="2 3">
    <name type="scientific">Ceratodon purpureus</name>
    <name type="common">Fire moss</name>
    <name type="synonym">Dicranum purpureum</name>
    <dbReference type="NCBI Taxonomy" id="3225"/>
    <lineage>
        <taxon>Eukaryota</taxon>
        <taxon>Viridiplantae</taxon>
        <taxon>Streptophyta</taxon>
        <taxon>Embryophyta</taxon>
        <taxon>Bryophyta</taxon>
        <taxon>Bryophytina</taxon>
        <taxon>Bryopsida</taxon>
        <taxon>Dicranidae</taxon>
        <taxon>Pseudoditrichales</taxon>
        <taxon>Ditrichaceae</taxon>
        <taxon>Ceratodon</taxon>
    </lineage>
</organism>
<gene>
    <name evidence="2" type="ORF">KC19_1G165500</name>
</gene>
<evidence type="ECO:0000313" key="2">
    <source>
        <dbReference type="EMBL" id="KAG0591309.1"/>
    </source>
</evidence>
<reference evidence="2" key="1">
    <citation type="submission" date="2020-06" db="EMBL/GenBank/DDBJ databases">
        <title>WGS assembly of Ceratodon purpureus strain R40.</title>
        <authorList>
            <person name="Carey S.B."/>
            <person name="Jenkins J."/>
            <person name="Shu S."/>
            <person name="Lovell J.T."/>
            <person name="Sreedasyam A."/>
            <person name="Maumus F."/>
            <person name="Tiley G.P."/>
            <person name="Fernandez-Pozo N."/>
            <person name="Barry K."/>
            <person name="Chen C."/>
            <person name="Wang M."/>
            <person name="Lipzen A."/>
            <person name="Daum C."/>
            <person name="Saski C.A."/>
            <person name="Payton A.C."/>
            <person name="Mcbreen J.C."/>
            <person name="Conrad R.E."/>
            <person name="Kollar L.M."/>
            <person name="Olsson S."/>
            <person name="Huttunen S."/>
            <person name="Landis J.B."/>
            <person name="Wickett N.J."/>
            <person name="Johnson M.G."/>
            <person name="Rensing S.A."/>
            <person name="Grimwood J."/>
            <person name="Schmutz J."/>
            <person name="Mcdaniel S.F."/>
        </authorList>
    </citation>
    <scope>NUCLEOTIDE SEQUENCE</scope>
    <source>
        <strain evidence="2">R40</strain>
    </source>
</reference>
<protein>
    <submittedName>
        <fullName evidence="2">Uncharacterized protein</fullName>
    </submittedName>
</protein>
<feature type="signal peptide" evidence="1">
    <location>
        <begin position="1"/>
        <end position="17"/>
    </location>
</feature>
<evidence type="ECO:0000256" key="1">
    <source>
        <dbReference type="SAM" id="SignalP"/>
    </source>
</evidence>
<comment type="caution">
    <text evidence="2">The sequence shown here is derived from an EMBL/GenBank/DDBJ whole genome shotgun (WGS) entry which is preliminary data.</text>
</comment>
<name>A0A8T0J8K9_CERPU</name>
<sequence length="49" mass="5991">MGILAALRLLLFRFIFKNFFLRFQGFLKLEYPTRLKLKVWNPVAMQKWS</sequence>
<evidence type="ECO:0000313" key="3">
    <source>
        <dbReference type="Proteomes" id="UP000822688"/>
    </source>
</evidence>
<dbReference type="EMBL" id="CM026421">
    <property type="protein sequence ID" value="KAG0591309.1"/>
    <property type="molecule type" value="Genomic_DNA"/>
</dbReference>
<proteinExistence type="predicted"/>
<keyword evidence="1" id="KW-0732">Signal</keyword>
<accession>A0A8T0J8K9</accession>
<dbReference type="AlphaFoldDB" id="A0A8T0J8K9"/>
<feature type="chain" id="PRO_5035877873" evidence="1">
    <location>
        <begin position="18"/>
        <end position="49"/>
    </location>
</feature>
<keyword evidence="3" id="KW-1185">Reference proteome</keyword>